<feature type="domain" description="UmuC" evidence="3">
    <location>
        <begin position="13"/>
        <end position="110"/>
    </location>
</feature>
<dbReference type="InterPro" id="IPR050356">
    <property type="entry name" value="SulA_CellDiv_inhibitor"/>
</dbReference>
<evidence type="ECO:0000256" key="1">
    <source>
        <dbReference type="ARBA" id="ARBA00010945"/>
    </source>
</evidence>
<evidence type="ECO:0000259" key="3">
    <source>
        <dbReference type="PROSITE" id="PS50173"/>
    </source>
</evidence>
<dbReference type="Proteomes" id="UP000658278">
    <property type="component" value="Unassembled WGS sequence"/>
</dbReference>
<evidence type="ECO:0000313" key="5">
    <source>
        <dbReference type="Proteomes" id="UP000658278"/>
    </source>
</evidence>
<dbReference type="PROSITE" id="PS50173">
    <property type="entry name" value="UMUC"/>
    <property type="match status" value="1"/>
</dbReference>
<name>A0A934RB95_9BACT</name>
<dbReference type="Pfam" id="PF00817">
    <property type="entry name" value="IMS"/>
    <property type="match status" value="1"/>
</dbReference>
<comment type="similarity">
    <text evidence="1">Belongs to the DNA polymerase type-Y family.</text>
</comment>
<comment type="caution">
    <text evidence="4">The sequence shown here is derived from an EMBL/GenBank/DDBJ whole genome shotgun (WGS) entry which is preliminary data.</text>
</comment>
<dbReference type="SUPFAM" id="SSF56672">
    <property type="entry name" value="DNA/RNA polymerases"/>
    <property type="match status" value="1"/>
</dbReference>
<accession>A0A934RB95</accession>
<dbReference type="InterPro" id="IPR043502">
    <property type="entry name" value="DNA/RNA_pol_sf"/>
</dbReference>
<reference evidence="4" key="1">
    <citation type="submission" date="2021-01" db="EMBL/GenBank/DDBJ databases">
        <title>Modified the classification status of verrucomicrobia.</title>
        <authorList>
            <person name="Feng X."/>
        </authorList>
    </citation>
    <scope>NUCLEOTIDE SEQUENCE</scope>
    <source>
        <strain evidence="4">KCTC 22201</strain>
    </source>
</reference>
<dbReference type="PANTHER" id="PTHR35369">
    <property type="entry name" value="BLR3025 PROTEIN-RELATED"/>
    <property type="match status" value="1"/>
</dbReference>
<gene>
    <name evidence="4" type="ORF">JIN81_02220</name>
</gene>
<dbReference type="Gene3D" id="3.40.1170.60">
    <property type="match status" value="1"/>
</dbReference>
<dbReference type="PANTHER" id="PTHR35369:SF2">
    <property type="entry name" value="BLR3025 PROTEIN"/>
    <property type="match status" value="1"/>
</dbReference>
<keyword evidence="2" id="KW-0227">DNA damage</keyword>
<protein>
    <recommendedName>
        <fullName evidence="3">UmuC domain-containing protein</fullName>
    </recommendedName>
</protein>
<dbReference type="GO" id="GO:0006281">
    <property type="term" value="P:DNA repair"/>
    <property type="evidence" value="ECO:0007669"/>
    <property type="project" value="InterPro"/>
</dbReference>
<dbReference type="EMBL" id="JAENII010000002">
    <property type="protein sequence ID" value="MBK1825821.1"/>
    <property type="molecule type" value="Genomic_DNA"/>
</dbReference>
<organism evidence="4 5">
    <name type="scientific">Haloferula rosea</name>
    <dbReference type="NCBI Taxonomy" id="490093"/>
    <lineage>
        <taxon>Bacteria</taxon>
        <taxon>Pseudomonadati</taxon>
        <taxon>Verrucomicrobiota</taxon>
        <taxon>Verrucomicrobiia</taxon>
        <taxon>Verrucomicrobiales</taxon>
        <taxon>Verrucomicrobiaceae</taxon>
        <taxon>Haloferula</taxon>
    </lineage>
</organism>
<dbReference type="InterPro" id="IPR001126">
    <property type="entry name" value="UmuC"/>
</dbReference>
<dbReference type="RefSeq" id="WP_200275881.1">
    <property type="nucleotide sequence ID" value="NZ_JAENII010000002.1"/>
</dbReference>
<proteinExistence type="inferred from homology"/>
<sequence>MFLALHLPALPLEAILRHQPQNRLTPCATVSSPRNQHQAPHILHPNRRATAQGVRSGLSITRALARCPDLALIARDPEAEIQAFRDLLTLTESLTPDFELTTPDTLILDLHRTSTQATESLSRTRLPPLGLPAQFATAPTPDLAHLFALSPATSHALIYRGPEFRWKAPRHPELPLLDQLDLLPLQLIQQLPSLQIPTATIELFEPWGIRHLGDLARLPRKELSERLGPSIHQLHALLLQDQQRLLHTFKPLESFVSCIHLEHSLENCESLIFKAKRILQTLVSRANSNYRFISEVHLKLILEKPPEHHYRVRLPEPSNTLEVLLRPLATHLEQLTLGAPVTGLEISLTPCEPPSGQHDLFERGVRQPHRLADTLVRLAALLGEDHIGFPRPHFTHRPDSFDLTPPQSLFQRPSPPPAHFSTDHFSLPLQRFRPPPEVAVASEKRGRHPHPLALLTGPHRGQIAHLHGPFPLSGEWWNPDKQWQHLEWDLQLDSGHLLRLAHHPPKTWQLQGRYS</sequence>
<evidence type="ECO:0000256" key="2">
    <source>
        <dbReference type="ARBA" id="ARBA00022763"/>
    </source>
</evidence>
<dbReference type="AlphaFoldDB" id="A0A934RB95"/>
<dbReference type="Gene3D" id="3.30.70.270">
    <property type="match status" value="1"/>
</dbReference>
<evidence type="ECO:0000313" key="4">
    <source>
        <dbReference type="EMBL" id="MBK1825821.1"/>
    </source>
</evidence>
<dbReference type="InterPro" id="IPR043128">
    <property type="entry name" value="Rev_trsase/Diguanyl_cyclase"/>
</dbReference>
<keyword evidence="5" id="KW-1185">Reference proteome</keyword>